<dbReference type="SUPFAM" id="SSF55486">
    <property type="entry name" value="Metalloproteases ('zincins'), catalytic domain"/>
    <property type="match status" value="1"/>
</dbReference>
<dbReference type="InterPro" id="IPR024079">
    <property type="entry name" value="MetalloPept_cat_dom_sf"/>
</dbReference>
<protein>
    <recommendedName>
        <fullName evidence="4">Peptidase metallopeptidase domain-containing protein</fullName>
    </recommendedName>
</protein>
<keyword evidence="3" id="KW-1185">Reference proteome</keyword>
<gene>
    <name evidence="2" type="ORF">SAMN05444362_103217</name>
</gene>
<evidence type="ECO:0000313" key="2">
    <source>
        <dbReference type="EMBL" id="SHF06954.1"/>
    </source>
</evidence>
<feature type="chain" id="PRO_5009908472" description="Peptidase metallopeptidase domain-containing protein" evidence="1">
    <location>
        <begin position="23"/>
        <end position="594"/>
    </location>
</feature>
<accession>A0A1M4YMC1</accession>
<dbReference type="InterPro" id="IPR018247">
    <property type="entry name" value="EF_Hand_1_Ca_BS"/>
</dbReference>
<name>A0A1M4YMC1_9BACT</name>
<dbReference type="RefSeq" id="WP_062177638.1">
    <property type="nucleotide sequence ID" value="NZ_BBXL01000003.1"/>
</dbReference>
<dbReference type="STRING" id="1346286.SAMN05444362_103217"/>
<dbReference type="Gene3D" id="3.40.390.10">
    <property type="entry name" value="Collagenase (Catalytic Domain)"/>
    <property type="match status" value="1"/>
</dbReference>
<dbReference type="Proteomes" id="UP000184480">
    <property type="component" value="Unassembled WGS sequence"/>
</dbReference>
<dbReference type="OrthoDB" id="994984at2"/>
<dbReference type="EMBL" id="FQUC01000003">
    <property type="protein sequence ID" value="SHF06954.1"/>
    <property type="molecule type" value="Genomic_DNA"/>
</dbReference>
<evidence type="ECO:0000313" key="3">
    <source>
        <dbReference type="Proteomes" id="UP000184480"/>
    </source>
</evidence>
<proteinExistence type="predicted"/>
<dbReference type="PROSITE" id="PS51257">
    <property type="entry name" value="PROKAR_LIPOPROTEIN"/>
    <property type="match status" value="1"/>
</dbReference>
<feature type="signal peptide" evidence="1">
    <location>
        <begin position="1"/>
        <end position="22"/>
    </location>
</feature>
<organism evidence="2 3">
    <name type="scientific">Dysgonomonas macrotermitis</name>
    <dbReference type="NCBI Taxonomy" id="1346286"/>
    <lineage>
        <taxon>Bacteria</taxon>
        <taxon>Pseudomonadati</taxon>
        <taxon>Bacteroidota</taxon>
        <taxon>Bacteroidia</taxon>
        <taxon>Bacteroidales</taxon>
        <taxon>Dysgonomonadaceae</taxon>
        <taxon>Dysgonomonas</taxon>
    </lineage>
</organism>
<keyword evidence="1" id="KW-0732">Signal</keyword>
<dbReference type="GO" id="GO:0008237">
    <property type="term" value="F:metallopeptidase activity"/>
    <property type="evidence" value="ECO:0007669"/>
    <property type="project" value="InterPro"/>
</dbReference>
<evidence type="ECO:0000256" key="1">
    <source>
        <dbReference type="SAM" id="SignalP"/>
    </source>
</evidence>
<dbReference type="AlphaFoldDB" id="A0A1M4YMC1"/>
<reference evidence="3" key="1">
    <citation type="submission" date="2016-11" db="EMBL/GenBank/DDBJ databases">
        <authorList>
            <person name="Varghese N."/>
            <person name="Submissions S."/>
        </authorList>
    </citation>
    <scope>NUCLEOTIDE SEQUENCE [LARGE SCALE GENOMIC DNA]</scope>
    <source>
        <strain evidence="3">DSM 27370</strain>
    </source>
</reference>
<dbReference type="PROSITE" id="PS00018">
    <property type="entry name" value="EF_HAND_1"/>
    <property type="match status" value="1"/>
</dbReference>
<evidence type="ECO:0008006" key="4">
    <source>
        <dbReference type="Google" id="ProtNLM"/>
    </source>
</evidence>
<sequence length="594" mass="68169">MKKNPFFMVLFTLALLISCADADERYAQESSETQASNRAKYVFAYITDLENNLLTTRATSLNGKTWNSGSTIRIKFLNGSSFAQNKVKEVAAEWLNYANLKFEYVDSSENADVKIAFHWNNEQVSWSSIGIDCKSIAQNVPSMNIMLFDENDSNEINSEDFAAIILREFGHVLGLVFEHQGPDSKFNWNVARVRNYFLAQAWTSAQIDNLLTIYNTSQTNYSQFDDESIMLLYFPDFLTTDGKGSKWNSKLSEMDKEFISTLYSGKPIEIPHTVNLKYTQDNGTTNYQYTGVRVGEYYWVNNNFYHQVPGAWENSYPITQARLDKYLPCARLDISQYQINIADFERYYGIYYCRASVDYMSQNGKMFENQNTIASNWELPSAVDFQQLFAMCPFSVSTDEVLREADVRFALSPKLNDNPLAFNISDPTGGPYRTYWFMTGDNIDIYDFNMMPGGAKLNGTTNWNNGVDDPHPGVIGDIYHLFYTVGYYTKESNVYIHDYLDTKNPYSYHWFNVRWCRKLTDAELGYKLYINGAQTDIKKLALTEAVPSGYSELAKGYIRGFYVQYILDNPSPVYTVSDIVRLAGNVSDLTKNNW</sequence>